<dbReference type="GO" id="GO:0003676">
    <property type="term" value="F:nucleic acid binding"/>
    <property type="evidence" value="ECO:0007669"/>
    <property type="project" value="InterPro"/>
</dbReference>
<evidence type="ECO:0000313" key="4">
    <source>
        <dbReference type="RefSeq" id="XP_009796449.1"/>
    </source>
</evidence>
<dbReference type="RefSeq" id="XP_009796449.1">
    <property type="nucleotide sequence ID" value="XM_009798147.1"/>
</dbReference>
<reference evidence="4" key="2">
    <citation type="submission" date="2025-08" db="UniProtKB">
        <authorList>
            <consortium name="RefSeq"/>
        </authorList>
    </citation>
    <scope>IDENTIFICATION</scope>
    <source>
        <tissue evidence="4">Leaf</tissue>
    </source>
</reference>
<accession>A0A1U7YB15</accession>
<dbReference type="SUPFAM" id="SSF53098">
    <property type="entry name" value="Ribonuclease H-like"/>
    <property type="match status" value="1"/>
</dbReference>
<reference evidence="3" key="1">
    <citation type="journal article" date="2013" name="Genome Biol.">
        <title>Reference genomes and transcriptomes of Nicotiana sylvestris and Nicotiana tomentosiformis.</title>
        <authorList>
            <person name="Sierro N."/>
            <person name="Battey J.N."/>
            <person name="Ouadi S."/>
            <person name="Bovet L."/>
            <person name="Goepfert S."/>
            <person name="Bakaher N."/>
            <person name="Peitsch M.C."/>
            <person name="Ivanov N.V."/>
        </authorList>
    </citation>
    <scope>NUCLEOTIDE SEQUENCE [LARGE SCALE GENOMIC DNA]</scope>
</reference>
<evidence type="ECO:0000259" key="2">
    <source>
        <dbReference type="PROSITE" id="PS50994"/>
    </source>
</evidence>
<dbReference type="InterPro" id="IPR036397">
    <property type="entry name" value="RNaseH_sf"/>
</dbReference>
<dbReference type="Gene3D" id="3.30.420.10">
    <property type="entry name" value="Ribonuclease H-like superfamily/Ribonuclease H"/>
    <property type="match status" value="1"/>
</dbReference>
<dbReference type="Pfam" id="PF00665">
    <property type="entry name" value="rve"/>
    <property type="match status" value="1"/>
</dbReference>
<dbReference type="InterPro" id="IPR012337">
    <property type="entry name" value="RNaseH-like_sf"/>
</dbReference>
<dbReference type="OrthoDB" id="5582742at2759"/>
<dbReference type="AlphaFoldDB" id="A0A1U7YB15"/>
<dbReference type="InterPro" id="IPR052160">
    <property type="entry name" value="Gypsy_RT_Integrase-like"/>
</dbReference>
<dbReference type="PROSITE" id="PS50994">
    <property type="entry name" value="INTEGRASE"/>
    <property type="match status" value="1"/>
</dbReference>
<feature type="domain" description="Integrase catalytic" evidence="2">
    <location>
        <begin position="1"/>
        <end position="169"/>
    </location>
</feature>
<keyword evidence="3" id="KW-1185">Reference proteome</keyword>
<name>A0A1U7YB15_NICSY</name>
<proteinExistence type="predicted"/>
<protein>
    <submittedName>
        <fullName evidence="4">Uncharacterized protein LOC104243024</fullName>
    </submittedName>
</protein>
<sequence length="367" mass="42370">MHEIPLNNILEVDIFDVWGIDFIGPFPLSRGNKYIFVAIDYVSKWVEAITLPTNVAKVVAAFVKKNIFLRFGTPLTLINDEGTHFCNWLLNNLLDKYGVCHRVSTTYHPQTSGQVEVFNIEIKQIIEKTVSVNRKDWDAKLDDALWAYRTAYKTPIRGSLYKLVYRKACHLHVELEHKAYWAIKKLNMDFKVAGERTLLRLNELDEFRLHSYKNSKLYREKTKRWHDKHIKTRHFEPGQKVLFVNSKLKLFSGNIKSRWLGPSEVVAMARVFAIKGKGVGKSSTTAPTPKKRKKGEVSSRQAKGKQVVDGSTKAPLGPRPHLDLVRDDSIQWHNKFIPYGRYIFKMGEYFGKELPRRACPVARNENG</sequence>
<dbReference type="PANTHER" id="PTHR47266">
    <property type="entry name" value="ENDONUCLEASE-RELATED"/>
    <property type="match status" value="1"/>
</dbReference>
<evidence type="ECO:0000313" key="3">
    <source>
        <dbReference type="Proteomes" id="UP000189701"/>
    </source>
</evidence>
<evidence type="ECO:0000256" key="1">
    <source>
        <dbReference type="SAM" id="MobiDB-lite"/>
    </source>
</evidence>
<dbReference type="Proteomes" id="UP000189701">
    <property type="component" value="Unplaced"/>
</dbReference>
<gene>
    <name evidence="4" type="primary">LOC104243024</name>
</gene>
<dbReference type="GO" id="GO:0015074">
    <property type="term" value="P:DNA integration"/>
    <property type="evidence" value="ECO:0007669"/>
    <property type="project" value="InterPro"/>
</dbReference>
<dbReference type="eggNOG" id="KOG0017">
    <property type="taxonomic scope" value="Eukaryota"/>
</dbReference>
<feature type="region of interest" description="Disordered" evidence="1">
    <location>
        <begin position="279"/>
        <end position="320"/>
    </location>
</feature>
<organism evidence="3 4">
    <name type="scientific">Nicotiana sylvestris</name>
    <name type="common">Wood tobacco</name>
    <name type="synonym">South American tobacco</name>
    <dbReference type="NCBI Taxonomy" id="4096"/>
    <lineage>
        <taxon>Eukaryota</taxon>
        <taxon>Viridiplantae</taxon>
        <taxon>Streptophyta</taxon>
        <taxon>Embryophyta</taxon>
        <taxon>Tracheophyta</taxon>
        <taxon>Spermatophyta</taxon>
        <taxon>Magnoliopsida</taxon>
        <taxon>eudicotyledons</taxon>
        <taxon>Gunneridae</taxon>
        <taxon>Pentapetalae</taxon>
        <taxon>asterids</taxon>
        <taxon>lamiids</taxon>
        <taxon>Solanales</taxon>
        <taxon>Solanaceae</taxon>
        <taxon>Nicotianoideae</taxon>
        <taxon>Nicotianeae</taxon>
        <taxon>Nicotiana</taxon>
    </lineage>
</organism>
<dbReference type="InterPro" id="IPR001584">
    <property type="entry name" value="Integrase_cat-core"/>
</dbReference>